<dbReference type="STRING" id="37001.A0A1A9WH08"/>
<feature type="signal peptide" evidence="2">
    <location>
        <begin position="1"/>
        <end position="19"/>
    </location>
</feature>
<dbReference type="Gene3D" id="2.170.140.10">
    <property type="entry name" value="Chitin binding domain"/>
    <property type="match status" value="1"/>
</dbReference>
<keyword evidence="5" id="KW-1185">Reference proteome</keyword>
<dbReference type="SUPFAM" id="SSF57625">
    <property type="entry name" value="Invertebrate chitin-binding proteins"/>
    <property type="match status" value="1"/>
</dbReference>
<dbReference type="PROSITE" id="PS50940">
    <property type="entry name" value="CHIT_BIND_II"/>
    <property type="match status" value="1"/>
</dbReference>
<feature type="compositionally biased region" description="Basic and acidic residues" evidence="1">
    <location>
        <begin position="534"/>
        <end position="553"/>
    </location>
</feature>
<dbReference type="Pfam" id="PF01607">
    <property type="entry name" value="CBM_14"/>
    <property type="match status" value="1"/>
</dbReference>
<dbReference type="GO" id="GO:0005576">
    <property type="term" value="C:extracellular region"/>
    <property type="evidence" value="ECO:0007669"/>
    <property type="project" value="InterPro"/>
</dbReference>
<evidence type="ECO:0000313" key="4">
    <source>
        <dbReference type="EnsemblMetazoa" id="GBRI019411-PA"/>
    </source>
</evidence>
<dbReference type="PANTHER" id="PTHR22933:SF32">
    <property type="entry name" value="MIND THE GAP, ISOFORM E"/>
    <property type="match status" value="1"/>
</dbReference>
<protein>
    <recommendedName>
        <fullName evidence="3">Chitin-binding type-2 domain-containing protein</fullName>
    </recommendedName>
</protein>
<reference evidence="5" key="1">
    <citation type="submission" date="2014-03" db="EMBL/GenBank/DDBJ databases">
        <authorList>
            <person name="Aksoy S."/>
            <person name="Warren W."/>
            <person name="Wilson R.K."/>
        </authorList>
    </citation>
    <scope>NUCLEOTIDE SEQUENCE [LARGE SCALE GENOMIC DNA]</scope>
    <source>
        <strain evidence="5">IAEA</strain>
    </source>
</reference>
<keyword evidence="2" id="KW-0732">Signal</keyword>
<feature type="region of interest" description="Disordered" evidence="1">
    <location>
        <begin position="520"/>
        <end position="553"/>
    </location>
</feature>
<sequence>MHFIVIGMLIMQAARLACGTCTFESAFGFILNCNFKKTGLFRVRNLGGLKAHFGLGFSLGDELGFAESLGNLEGDRRRAINYKNGFIPNGVGVLPASAQQPIVQALNDNHVRSRSSLTLSPELKESLVREAKASAVNEKSAKQAKQVQLMTEARPLPLGVPAFRPIPTKPPTIQMAQRRNQIVMDAGHPKLRVNNKIVEQYQYNTNPNHTFHVRNPVISQPVAVPPFQAMPNSVNKITTVLQTAEPVPAPETSHNISPNYMQFEEPKFDLRDITVEELASAANVSVDTIKRAIYVREQEMRAEYRAMLAAKLRQEFMRTSASTTTTTTTSTTTTTARPKVNIYNAASIKKSGEIPTPKVMNAPKEYYPVSYEKNFDDNFKSKVDLPPTSFSCTTQKHFPGLYADTDLGCMVFHVCALTDDGMVRKSFLCPEDTLFDQTILKCNWWFYVDCMASPSVYDSNIPISKSYQLMKSLSYFSKYAQNIKDKEMTNNEREESSRYDTEADIQMLKDVVFNKDFDDTIPVSEESQNDEAQDESRKTSTTIQDEHQHLNES</sequence>
<dbReference type="InterPro" id="IPR052976">
    <property type="entry name" value="Scoloptoxin-like"/>
</dbReference>
<reference evidence="4" key="2">
    <citation type="submission" date="2020-05" db="UniProtKB">
        <authorList>
            <consortium name="EnsemblMetazoa"/>
        </authorList>
    </citation>
    <scope>IDENTIFICATION</scope>
    <source>
        <strain evidence="4">IAEA</strain>
    </source>
</reference>
<evidence type="ECO:0000256" key="2">
    <source>
        <dbReference type="SAM" id="SignalP"/>
    </source>
</evidence>
<feature type="chain" id="PRO_5017763588" description="Chitin-binding type-2 domain-containing protein" evidence="2">
    <location>
        <begin position="20"/>
        <end position="553"/>
    </location>
</feature>
<dbReference type="InterPro" id="IPR002557">
    <property type="entry name" value="Chitin-bd_dom"/>
</dbReference>
<name>A0A1A9WH08_9MUSC</name>
<evidence type="ECO:0000259" key="3">
    <source>
        <dbReference type="PROSITE" id="PS50940"/>
    </source>
</evidence>
<evidence type="ECO:0000256" key="1">
    <source>
        <dbReference type="SAM" id="MobiDB-lite"/>
    </source>
</evidence>
<organism evidence="4 5">
    <name type="scientific">Glossina brevipalpis</name>
    <dbReference type="NCBI Taxonomy" id="37001"/>
    <lineage>
        <taxon>Eukaryota</taxon>
        <taxon>Metazoa</taxon>
        <taxon>Ecdysozoa</taxon>
        <taxon>Arthropoda</taxon>
        <taxon>Hexapoda</taxon>
        <taxon>Insecta</taxon>
        <taxon>Pterygota</taxon>
        <taxon>Neoptera</taxon>
        <taxon>Endopterygota</taxon>
        <taxon>Diptera</taxon>
        <taxon>Brachycera</taxon>
        <taxon>Muscomorpha</taxon>
        <taxon>Hippoboscoidea</taxon>
        <taxon>Glossinidae</taxon>
        <taxon>Glossina</taxon>
    </lineage>
</organism>
<accession>A0A1A9WH08</accession>
<proteinExistence type="predicted"/>
<dbReference type="VEuPathDB" id="VectorBase:GBRI019411"/>
<evidence type="ECO:0000313" key="5">
    <source>
        <dbReference type="Proteomes" id="UP000091820"/>
    </source>
</evidence>
<dbReference type="GO" id="GO:0008061">
    <property type="term" value="F:chitin binding"/>
    <property type="evidence" value="ECO:0007669"/>
    <property type="project" value="InterPro"/>
</dbReference>
<feature type="domain" description="Chitin-binding type-2" evidence="3">
    <location>
        <begin position="389"/>
        <end position="452"/>
    </location>
</feature>
<dbReference type="PANTHER" id="PTHR22933">
    <property type="entry name" value="FI18007P1-RELATED"/>
    <property type="match status" value="1"/>
</dbReference>
<dbReference type="Proteomes" id="UP000091820">
    <property type="component" value="Unassembled WGS sequence"/>
</dbReference>
<dbReference type="EnsemblMetazoa" id="GBRI019411-RA">
    <property type="protein sequence ID" value="GBRI019411-PA"/>
    <property type="gene ID" value="GBRI019411"/>
</dbReference>
<dbReference type="InterPro" id="IPR036508">
    <property type="entry name" value="Chitin-bd_dom_sf"/>
</dbReference>
<dbReference type="AlphaFoldDB" id="A0A1A9WH08"/>